<keyword evidence="1" id="KW-0805">Transcription regulation</keyword>
<dbReference type="Pfam" id="PF01381">
    <property type="entry name" value="HTH_3"/>
    <property type="match status" value="1"/>
</dbReference>
<dbReference type="SMART" id="SM00530">
    <property type="entry name" value="HTH_XRE"/>
    <property type="match status" value="1"/>
</dbReference>
<dbReference type="SUPFAM" id="SSF47413">
    <property type="entry name" value="lambda repressor-like DNA-binding domains"/>
    <property type="match status" value="1"/>
</dbReference>
<dbReference type="GO" id="GO:0003677">
    <property type="term" value="F:DNA binding"/>
    <property type="evidence" value="ECO:0007669"/>
    <property type="project" value="UniProtKB-KW"/>
</dbReference>
<evidence type="ECO:0000256" key="1">
    <source>
        <dbReference type="ARBA" id="ARBA00023015"/>
    </source>
</evidence>
<keyword evidence="3" id="KW-0804">Transcription</keyword>
<dbReference type="PROSITE" id="PS50943">
    <property type="entry name" value="HTH_CROC1"/>
    <property type="match status" value="1"/>
</dbReference>
<accession>A0A248JRC4</accession>
<keyword evidence="7" id="KW-1185">Reference proteome</keyword>
<reference evidence="6 7" key="1">
    <citation type="submission" date="2017-06" db="EMBL/GenBank/DDBJ databases">
        <title>Complete genome sequence of Nitrospirillum amazonense strain CBAmC, an endophytic nitrogen-fixing and plant growth-promoting bacterium, isolated from sugarcane.</title>
        <authorList>
            <person name="Schwab S."/>
            <person name="dos Santos Teixeira K.R."/>
            <person name="Simoes Araujo J.L."/>
            <person name="Soares Vidal M."/>
            <person name="Borges de Freitas H.R."/>
            <person name="Rivello Crivelaro A.L."/>
            <person name="Bueno de Camargo Nunes A."/>
            <person name="dos Santos C.M."/>
            <person name="Palmeira da Silva Rosa D."/>
            <person name="da Silva Padilha D."/>
            <person name="da Silva E."/>
            <person name="Araujo Terra L."/>
            <person name="Soares Mendes V."/>
            <person name="Farinelli L."/>
            <person name="Magalhaes Cruz L."/>
            <person name="Baldani J.I."/>
        </authorList>
    </citation>
    <scope>NUCLEOTIDE SEQUENCE [LARGE SCALE GENOMIC DNA]</scope>
    <source>
        <strain evidence="6 7">CBAmC</strain>
    </source>
</reference>
<dbReference type="Gene3D" id="1.10.260.40">
    <property type="entry name" value="lambda repressor-like DNA-binding domains"/>
    <property type="match status" value="1"/>
</dbReference>
<dbReference type="InterPro" id="IPR052359">
    <property type="entry name" value="HTH-type_reg/antitoxin"/>
</dbReference>
<feature type="domain" description="HTH cro/C1-type" evidence="5">
    <location>
        <begin position="56"/>
        <end position="109"/>
    </location>
</feature>
<evidence type="ECO:0000313" key="7">
    <source>
        <dbReference type="Proteomes" id="UP000197153"/>
    </source>
</evidence>
<dbReference type="Proteomes" id="UP000197153">
    <property type="component" value="Chromosome 1"/>
</dbReference>
<dbReference type="PANTHER" id="PTHR36511">
    <property type="entry name" value="MERR FAMILY BACTERIAL REGULATORY PROTEIN"/>
    <property type="match status" value="1"/>
</dbReference>
<evidence type="ECO:0000256" key="4">
    <source>
        <dbReference type="SAM" id="MobiDB-lite"/>
    </source>
</evidence>
<proteinExistence type="predicted"/>
<dbReference type="InterPro" id="IPR010982">
    <property type="entry name" value="Lambda_DNA-bd_dom_sf"/>
</dbReference>
<evidence type="ECO:0000256" key="3">
    <source>
        <dbReference type="ARBA" id="ARBA00023163"/>
    </source>
</evidence>
<dbReference type="CDD" id="cd00093">
    <property type="entry name" value="HTH_XRE"/>
    <property type="match status" value="1"/>
</dbReference>
<dbReference type="PANTHER" id="PTHR36511:SF4">
    <property type="entry name" value="ANTITOXIN MQSA"/>
    <property type="match status" value="1"/>
</dbReference>
<gene>
    <name evidence="6" type="ORF">Y958_09710</name>
</gene>
<protein>
    <submittedName>
        <fullName evidence="6">Transcriptional regulator</fullName>
    </submittedName>
</protein>
<feature type="region of interest" description="Disordered" evidence="4">
    <location>
        <begin position="23"/>
        <end position="53"/>
    </location>
</feature>
<dbReference type="KEGG" id="nao:Y958_09710"/>
<keyword evidence="2" id="KW-0238">DNA-binding</keyword>
<dbReference type="AlphaFoldDB" id="A0A248JRC4"/>
<dbReference type="EMBL" id="CP022110">
    <property type="protein sequence ID" value="ASG21070.1"/>
    <property type="molecule type" value="Genomic_DNA"/>
</dbReference>
<dbReference type="InterPro" id="IPR001387">
    <property type="entry name" value="Cro/C1-type_HTH"/>
</dbReference>
<name>A0A248JRC4_9PROT</name>
<sequence length="117" mass="13284">MSADDTTMKTLDPDATPFARFDAMSEEERHQAAVSDPDARPLMPEDMSRMRRVPQVRTMRRALGLTQEEFAARFHVPIGTLRDWEQGRKEPDATAKAYLKVIAKNPDVVQEALKRTA</sequence>
<dbReference type="RefSeq" id="WP_088871823.1">
    <property type="nucleotide sequence ID" value="NZ_CP022110.1"/>
</dbReference>
<evidence type="ECO:0000313" key="6">
    <source>
        <dbReference type="EMBL" id="ASG21070.1"/>
    </source>
</evidence>
<organism evidence="6 7">
    <name type="scientific">Nitrospirillum viridazoti CBAmc</name>
    <dbReference type="NCBI Taxonomy" id="1441467"/>
    <lineage>
        <taxon>Bacteria</taxon>
        <taxon>Pseudomonadati</taxon>
        <taxon>Pseudomonadota</taxon>
        <taxon>Alphaproteobacteria</taxon>
        <taxon>Rhodospirillales</taxon>
        <taxon>Azospirillaceae</taxon>
        <taxon>Nitrospirillum</taxon>
        <taxon>Nitrospirillum viridazoti</taxon>
    </lineage>
</organism>
<evidence type="ECO:0000259" key="5">
    <source>
        <dbReference type="PROSITE" id="PS50943"/>
    </source>
</evidence>
<evidence type="ECO:0000256" key="2">
    <source>
        <dbReference type="ARBA" id="ARBA00023125"/>
    </source>
</evidence>